<protein>
    <submittedName>
        <fullName evidence="2">Short-chain dehydrogenase TIC 32, chloroplastic-like isoform X3</fullName>
    </submittedName>
</protein>
<dbReference type="Pfam" id="PF00106">
    <property type="entry name" value="adh_short"/>
    <property type="match status" value="1"/>
</dbReference>
<dbReference type="EMBL" id="JANAVB010040417">
    <property type="protein sequence ID" value="KAJ6798103.1"/>
    <property type="molecule type" value="Genomic_DNA"/>
</dbReference>
<keyword evidence="3" id="KW-1185">Reference proteome</keyword>
<dbReference type="PRINTS" id="PR00080">
    <property type="entry name" value="SDRFAMILY"/>
</dbReference>
<comment type="caution">
    <text evidence="2">The sequence shown here is derived from an EMBL/GenBank/DDBJ whole genome shotgun (WGS) entry which is preliminary data.</text>
</comment>
<reference evidence="2" key="2">
    <citation type="submission" date="2023-04" db="EMBL/GenBank/DDBJ databases">
        <authorList>
            <person name="Bruccoleri R.E."/>
            <person name="Oakeley E.J."/>
            <person name="Faust A.-M."/>
            <person name="Dessus-Babus S."/>
            <person name="Altorfer M."/>
            <person name="Burckhardt D."/>
            <person name="Oertli M."/>
            <person name="Naumann U."/>
            <person name="Petersen F."/>
            <person name="Wong J."/>
        </authorList>
    </citation>
    <scope>NUCLEOTIDE SEQUENCE</scope>
    <source>
        <strain evidence="2">GSM-AAB239-AS_SAM_17_03QT</strain>
        <tissue evidence="2">Leaf</tissue>
    </source>
</reference>
<gene>
    <name evidence="2" type="ORF">M6B38_213455</name>
</gene>
<sequence length="326" mass="35686">MGLWNWLWRAGGTSGFGSSSTAEDVTQGVDASKLTVIVTGATSGIGKETARVLALRGAKVVIPSRTLESGMKLKESLLEQNPNAKLQVEEMDLSSLDSVDSFARSFKSSNKHLNVLINNAGIMACPFQLSKDGIELQFATNHIGHFLLTNLLLEKMKATAKETGIQGRIVNVSSSAHRRGDGSSFHIDKINDRSRYKPFNAYAQSKLANILHANELSRRLKEEGANVTANSLHPGVIATNIIRYTNLNETVANFLFTLAKPFIKTIPQGAATNCYVAVHPNVTDVTGKFFVDCNIATPSIRARDEALGRRLWDFSEDLIQRSRRPT</sequence>
<dbReference type="PRINTS" id="PR00081">
    <property type="entry name" value="GDHRDH"/>
</dbReference>
<dbReference type="InterPro" id="IPR036291">
    <property type="entry name" value="NAD(P)-bd_dom_sf"/>
</dbReference>
<dbReference type="SUPFAM" id="SSF51735">
    <property type="entry name" value="NAD(P)-binding Rossmann-fold domains"/>
    <property type="match status" value="1"/>
</dbReference>
<reference evidence="2" key="1">
    <citation type="journal article" date="2023" name="GigaByte">
        <title>Genome assembly of the bearded iris, Iris pallida Lam.</title>
        <authorList>
            <person name="Bruccoleri R.E."/>
            <person name="Oakeley E.J."/>
            <person name="Faust A.M.E."/>
            <person name="Altorfer M."/>
            <person name="Dessus-Babus S."/>
            <person name="Burckhardt D."/>
            <person name="Oertli M."/>
            <person name="Naumann U."/>
            <person name="Petersen F."/>
            <person name="Wong J."/>
        </authorList>
    </citation>
    <scope>NUCLEOTIDE SEQUENCE</scope>
    <source>
        <strain evidence="2">GSM-AAB239-AS_SAM_17_03QT</strain>
    </source>
</reference>
<dbReference type="InterPro" id="IPR055280">
    <property type="entry name" value="TIC32"/>
</dbReference>
<organism evidence="2 3">
    <name type="scientific">Iris pallida</name>
    <name type="common">Sweet iris</name>
    <dbReference type="NCBI Taxonomy" id="29817"/>
    <lineage>
        <taxon>Eukaryota</taxon>
        <taxon>Viridiplantae</taxon>
        <taxon>Streptophyta</taxon>
        <taxon>Embryophyta</taxon>
        <taxon>Tracheophyta</taxon>
        <taxon>Spermatophyta</taxon>
        <taxon>Magnoliopsida</taxon>
        <taxon>Liliopsida</taxon>
        <taxon>Asparagales</taxon>
        <taxon>Iridaceae</taxon>
        <taxon>Iridoideae</taxon>
        <taxon>Irideae</taxon>
        <taxon>Iris</taxon>
    </lineage>
</organism>
<dbReference type="PANTHER" id="PTHR48476:SF1">
    <property type="entry name" value="SHORT-CHAIN DEHYDROGENASE TIC 32, CHLOROPLASTIC-LIKE"/>
    <property type="match status" value="1"/>
</dbReference>
<dbReference type="Gene3D" id="3.40.50.720">
    <property type="entry name" value="NAD(P)-binding Rossmann-like Domain"/>
    <property type="match status" value="1"/>
</dbReference>
<dbReference type="CDD" id="cd05327">
    <property type="entry name" value="retinol-DH_like_SDR_c_like"/>
    <property type="match status" value="1"/>
</dbReference>
<proteinExistence type="inferred from homology"/>
<comment type="similarity">
    <text evidence="1">Belongs to the short-chain dehydrogenases/reductases (SDR) family.</text>
</comment>
<name>A0AAX6E2B6_IRIPA</name>
<accession>A0AAX6E2B6</accession>
<evidence type="ECO:0000313" key="2">
    <source>
        <dbReference type="EMBL" id="KAJ6798103.1"/>
    </source>
</evidence>
<dbReference type="AlphaFoldDB" id="A0AAX6E2B6"/>
<evidence type="ECO:0000313" key="3">
    <source>
        <dbReference type="Proteomes" id="UP001140949"/>
    </source>
</evidence>
<dbReference type="Proteomes" id="UP001140949">
    <property type="component" value="Unassembled WGS sequence"/>
</dbReference>
<dbReference type="PANTHER" id="PTHR48476">
    <property type="entry name" value="SHORT-CHAIN DEHYDROGENASE TIC 32, CHLOROPLASTIC-LIKE"/>
    <property type="match status" value="1"/>
</dbReference>
<dbReference type="InterPro" id="IPR002347">
    <property type="entry name" value="SDR_fam"/>
</dbReference>
<evidence type="ECO:0000256" key="1">
    <source>
        <dbReference type="RuleBase" id="RU000363"/>
    </source>
</evidence>